<proteinExistence type="predicted"/>
<comment type="caution">
    <text evidence="2">The sequence shown here is derived from an EMBL/GenBank/DDBJ whole genome shotgun (WGS) entry which is preliminary data.</text>
</comment>
<keyword evidence="3" id="KW-1185">Reference proteome</keyword>
<feature type="region of interest" description="Disordered" evidence="1">
    <location>
        <begin position="43"/>
        <end position="68"/>
    </location>
</feature>
<name>A0AAD7RZM9_9TELE</name>
<dbReference type="AlphaFoldDB" id="A0AAD7RZM9"/>
<dbReference type="EMBL" id="JAINUG010000151">
    <property type="protein sequence ID" value="KAJ8391926.1"/>
    <property type="molecule type" value="Genomic_DNA"/>
</dbReference>
<gene>
    <name evidence="2" type="ORF">AAFF_G00083970</name>
</gene>
<protein>
    <submittedName>
        <fullName evidence="2">Uncharacterized protein</fullName>
    </submittedName>
</protein>
<evidence type="ECO:0000256" key="1">
    <source>
        <dbReference type="SAM" id="MobiDB-lite"/>
    </source>
</evidence>
<evidence type="ECO:0000313" key="3">
    <source>
        <dbReference type="Proteomes" id="UP001221898"/>
    </source>
</evidence>
<reference evidence="2" key="1">
    <citation type="journal article" date="2023" name="Science">
        <title>Genome structures resolve the early diversification of teleost fishes.</title>
        <authorList>
            <person name="Parey E."/>
            <person name="Louis A."/>
            <person name="Montfort J."/>
            <person name="Bouchez O."/>
            <person name="Roques C."/>
            <person name="Iampietro C."/>
            <person name="Lluch J."/>
            <person name="Castinel A."/>
            <person name="Donnadieu C."/>
            <person name="Desvignes T."/>
            <person name="Floi Bucao C."/>
            <person name="Jouanno E."/>
            <person name="Wen M."/>
            <person name="Mejri S."/>
            <person name="Dirks R."/>
            <person name="Jansen H."/>
            <person name="Henkel C."/>
            <person name="Chen W.J."/>
            <person name="Zahm M."/>
            <person name="Cabau C."/>
            <person name="Klopp C."/>
            <person name="Thompson A.W."/>
            <person name="Robinson-Rechavi M."/>
            <person name="Braasch I."/>
            <person name="Lecointre G."/>
            <person name="Bobe J."/>
            <person name="Postlethwait J.H."/>
            <person name="Berthelot C."/>
            <person name="Roest Crollius H."/>
            <person name="Guiguen Y."/>
        </authorList>
    </citation>
    <scope>NUCLEOTIDE SEQUENCE</scope>
    <source>
        <strain evidence="2">NC1722</strain>
    </source>
</reference>
<dbReference type="Proteomes" id="UP001221898">
    <property type="component" value="Unassembled WGS sequence"/>
</dbReference>
<accession>A0AAD7RZM9</accession>
<evidence type="ECO:0000313" key="2">
    <source>
        <dbReference type="EMBL" id="KAJ8391926.1"/>
    </source>
</evidence>
<organism evidence="2 3">
    <name type="scientific">Aldrovandia affinis</name>
    <dbReference type="NCBI Taxonomy" id="143900"/>
    <lineage>
        <taxon>Eukaryota</taxon>
        <taxon>Metazoa</taxon>
        <taxon>Chordata</taxon>
        <taxon>Craniata</taxon>
        <taxon>Vertebrata</taxon>
        <taxon>Euteleostomi</taxon>
        <taxon>Actinopterygii</taxon>
        <taxon>Neopterygii</taxon>
        <taxon>Teleostei</taxon>
        <taxon>Notacanthiformes</taxon>
        <taxon>Halosauridae</taxon>
        <taxon>Aldrovandia</taxon>
    </lineage>
</organism>
<sequence length="108" mass="11506">MLHSTPPPCREAPNSSVKERIACGHWGLDRAGAQVCGSLGRDGVATVTPAQTGSRDRTKPESEATELPFVSASRGNRSDRTLPGRGAAAVVWQHFDPKGKQAERRGSK</sequence>